<dbReference type="Proteomes" id="UP000838686">
    <property type="component" value="Unassembled WGS sequence"/>
</dbReference>
<keyword evidence="4" id="KW-0732">Signal</keyword>
<dbReference type="PROSITE" id="PS51257">
    <property type="entry name" value="PROKAR_LIPOPROTEIN"/>
    <property type="match status" value="1"/>
</dbReference>
<dbReference type="PANTHER" id="PTHR30024:SF42">
    <property type="entry name" value="ALIPHATIC SULFONATES-BINDING PROTEIN-RELATED"/>
    <property type="match status" value="1"/>
</dbReference>
<proteinExistence type="inferred from homology"/>
<reference evidence="7" key="1">
    <citation type="submission" date="2022-01" db="EMBL/GenBank/DDBJ databases">
        <authorList>
            <person name="Criscuolo A."/>
        </authorList>
    </citation>
    <scope>NUCLEOTIDE SEQUENCE</scope>
    <source>
        <strain evidence="7">CIP111893</strain>
    </source>
</reference>
<dbReference type="Gene3D" id="3.40.190.10">
    <property type="entry name" value="Periplasmic binding protein-like II"/>
    <property type="match status" value="2"/>
</dbReference>
<evidence type="ECO:0000256" key="4">
    <source>
        <dbReference type="ARBA" id="ARBA00022729"/>
    </source>
</evidence>
<dbReference type="NCBIfam" id="NF008588">
    <property type="entry name" value="PRK11553.1"/>
    <property type="match status" value="1"/>
</dbReference>
<feature type="compositionally biased region" description="Basic and acidic residues" evidence="5">
    <location>
        <begin position="62"/>
        <end position="74"/>
    </location>
</feature>
<sequence length="355" mass="37348">MGTRKAGKSITVISVVILSIVLVLSACSSKNGNNESAGGSSSAQGNTSGAGADNAKSPESGKAAEEEPKESKELRFGYQKYGTVNILKAQGHLDKRLEAEGYKITWTEFPGGPQLLEALNVGSIDVGHTGEAPPIFAQAAGAPLVYLGHEPASPGSEGILVPKDSKIGSVADLKGKKIALNKGSNVHYLLVKALEQAGVAYEDVETVFLKPGDARVAFDNGNVDAWVIWDPFLAAAQTATGAKLLLDGKDLVANHEFYLASRSFAEGNGAAIDSVLDELNKVDAWAKANQKEVAALLSPQLNIDIPSLELASGRREYGLLPIDDSIISAQQQIADTFFKLGLIPTEIQVKDAVIK</sequence>
<feature type="region of interest" description="Disordered" evidence="5">
    <location>
        <begin position="33"/>
        <end position="74"/>
    </location>
</feature>
<dbReference type="EMBL" id="CAKMMF010000005">
    <property type="protein sequence ID" value="CAH1199250.1"/>
    <property type="molecule type" value="Genomic_DNA"/>
</dbReference>
<feature type="domain" description="Solute-binding protein family 3/N-terminal" evidence="6">
    <location>
        <begin position="73"/>
        <end position="296"/>
    </location>
</feature>
<evidence type="ECO:0000256" key="1">
    <source>
        <dbReference type="ARBA" id="ARBA00004418"/>
    </source>
</evidence>
<evidence type="ECO:0000256" key="2">
    <source>
        <dbReference type="ARBA" id="ARBA00010742"/>
    </source>
</evidence>
<organism evidence="7 8">
    <name type="scientific">Paenibacillus plantiphilus</name>
    <dbReference type="NCBI Taxonomy" id="2905650"/>
    <lineage>
        <taxon>Bacteria</taxon>
        <taxon>Bacillati</taxon>
        <taxon>Bacillota</taxon>
        <taxon>Bacilli</taxon>
        <taxon>Bacillales</taxon>
        <taxon>Paenibacillaceae</taxon>
        <taxon>Paenibacillus</taxon>
    </lineage>
</organism>
<dbReference type="InterPro" id="IPR001638">
    <property type="entry name" value="Solute-binding_3/MltF_N"/>
</dbReference>
<gene>
    <name evidence="7" type="primary">ssuA_1</name>
    <name evidence="7" type="ORF">PAECIP111893_01277</name>
</gene>
<dbReference type="NCBIfam" id="TIGR01728">
    <property type="entry name" value="SsuA_fam"/>
    <property type="match status" value="1"/>
</dbReference>
<evidence type="ECO:0000256" key="5">
    <source>
        <dbReference type="SAM" id="MobiDB-lite"/>
    </source>
</evidence>
<dbReference type="InterPro" id="IPR010067">
    <property type="entry name" value="ABC_SsuA_sub-bd"/>
</dbReference>
<comment type="similarity">
    <text evidence="2">Belongs to the bacterial solute-binding protein SsuA/TauA family.</text>
</comment>
<evidence type="ECO:0000313" key="7">
    <source>
        <dbReference type="EMBL" id="CAH1199250.1"/>
    </source>
</evidence>
<comment type="caution">
    <text evidence="7">The sequence shown here is derived from an EMBL/GenBank/DDBJ whole genome shotgun (WGS) entry which is preliminary data.</text>
</comment>
<protein>
    <submittedName>
        <fullName evidence="7">Aliphatic sulfonates-binding protein</fullName>
    </submittedName>
</protein>
<dbReference type="SMART" id="SM00062">
    <property type="entry name" value="PBPb"/>
    <property type="match status" value="1"/>
</dbReference>
<comment type="subcellular location">
    <subcellularLocation>
        <location evidence="1">Periplasm</location>
    </subcellularLocation>
</comment>
<dbReference type="InterPro" id="IPR015168">
    <property type="entry name" value="SsuA/THI5"/>
</dbReference>
<accession>A0ABM9C1S5</accession>
<evidence type="ECO:0000256" key="3">
    <source>
        <dbReference type="ARBA" id="ARBA00022448"/>
    </source>
</evidence>
<dbReference type="RefSeq" id="WP_236339630.1">
    <property type="nucleotide sequence ID" value="NZ_CAKMMF010000005.1"/>
</dbReference>
<name>A0ABM9C1S5_9BACL</name>
<dbReference type="Pfam" id="PF09084">
    <property type="entry name" value="NMT1"/>
    <property type="match status" value="1"/>
</dbReference>
<dbReference type="SUPFAM" id="SSF53850">
    <property type="entry name" value="Periplasmic binding protein-like II"/>
    <property type="match status" value="1"/>
</dbReference>
<dbReference type="PANTHER" id="PTHR30024">
    <property type="entry name" value="ALIPHATIC SULFONATES-BINDING PROTEIN-RELATED"/>
    <property type="match status" value="1"/>
</dbReference>
<keyword evidence="8" id="KW-1185">Reference proteome</keyword>
<feature type="compositionally biased region" description="Low complexity" evidence="5">
    <location>
        <begin position="33"/>
        <end position="61"/>
    </location>
</feature>
<keyword evidence="3" id="KW-0813">Transport</keyword>
<evidence type="ECO:0000259" key="6">
    <source>
        <dbReference type="SMART" id="SM00062"/>
    </source>
</evidence>
<evidence type="ECO:0000313" key="8">
    <source>
        <dbReference type="Proteomes" id="UP000838686"/>
    </source>
</evidence>
<dbReference type="CDD" id="cd13557">
    <property type="entry name" value="PBP2_SsuA"/>
    <property type="match status" value="1"/>
</dbReference>